<evidence type="ECO:0000313" key="1">
    <source>
        <dbReference type="EMBL" id="KHD85704.1"/>
    </source>
</evidence>
<accession>A0A0A6VGF0</accession>
<dbReference type="InterPro" id="IPR019667">
    <property type="entry name" value="Uncharacterised_YbaK"/>
</dbReference>
<proteinExistence type="predicted"/>
<dbReference type="EMBL" id="JRUN01000017">
    <property type="protein sequence ID" value="KHD85704.1"/>
    <property type="molecule type" value="Genomic_DNA"/>
</dbReference>
<evidence type="ECO:0008006" key="3">
    <source>
        <dbReference type="Google" id="ProtNLM"/>
    </source>
</evidence>
<organism evidence="1 2">
    <name type="scientific">Heyndrickxia ginsengihumi</name>
    <dbReference type="NCBI Taxonomy" id="363870"/>
    <lineage>
        <taxon>Bacteria</taxon>
        <taxon>Bacillati</taxon>
        <taxon>Bacillota</taxon>
        <taxon>Bacilli</taxon>
        <taxon>Bacillales</taxon>
        <taxon>Bacillaceae</taxon>
        <taxon>Heyndrickxia</taxon>
    </lineage>
</organism>
<name>A0A0A6VGF0_9BACI</name>
<dbReference type="Proteomes" id="UP000030588">
    <property type="component" value="Unassembled WGS sequence"/>
</dbReference>
<dbReference type="AlphaFoldDB" id="A0A0A6VGF0"/>
<comment type="caution">
    <text evidence="1">The sequence shown here is derived from an EMBL/GenBank/DDBJ whole genome shotgun (WGS) entry which is preliminary data.</text>
</comment>
<sequence length="146" mass="17454">MNDLISLASKRRERQIKYERKLLRELPVQALKKSIQSHFNFIRLNGGAWIQRSAEEGCGDLAIESFLLGGHYSRFGFYGETIEQTKKRCAKELKELTDTLYNDWQLWTDETGTMQESLYYTCEQFIDYWWTEGFKKAEKRRKLRLH</sequence>
<dbReference type="STRING" id="363870.NG54_07325"/>
<protein>
    <recommendedName>
        <fullName evidence="3">DUF2521 family protein</fullName>
    </recommendedName>
</protein>
<dbReference type="OrthoDB" id="2915109at2"/>
<gene>
    <name evidence="1" type="ORF">NG54_07325</name>
</gene>
<dbReference type="RefSeq" id="WP_025729767.1">
    <property type="nucleotide sequence ID" value="NZ_JAMAUG010000054.1"/>
</dbReference>
<reference evidence="1 2" key="1">
    <citation type="submission" date="2014-10" db="EMBL/GenBank/DDBJ databases">
        <title>Draft genome of phytase producing Bacillus ginsengihumi strain M2.11.</title>
        <authorList>
            <person name="Toymentseva A."/>
            <person name="Boulygina E.A."/>
            <person name="Kazakov S.V."/>
            <person name="Kayumov I."/>
            <person name="Suleimanova A.D."/>
            <person name="Mardanova A.M."/>
            <person name="Maria S.N."/>
            <person name="Sergey M.Y."/>
            <person name="Sharipova M.R."/>
        </authorList>
    </citation>
    <scope>NUCLEOTIDE SEQUENCE [LARGE SCALE GENOMIC DNA]</scope>
    <source>
        <strain evidence="1 2">M2.11</strain>
    </source>
</reference>
<dbReference type="Pfam" id="PF10730">
    <property type="entry name" value="DUF2521"/>
    <property type="match status" value="1"/>
</dbReference>
<evidence type="ECO:0000313" key="2">
    <source>
        <dbReference type="Proteomes" id="UP000030588"/>
    </source>
</evidence>